<comment type="cofactor">
    <cofactor evidence="1">
        <name>Mg(2+)</name>
        <dbReference type="ChEBI" id="CHEBI:18420"/>
    </cofactor>
</comment>
<dbReference type="PANTHER" id="PTHR46193:SF18">
    <property type="entry name" value="HEXITOL PHOSPHATASE B"/>
    <property type="match status" value="1"/>
</dbReference>
<evidence type="ECO:0000256" key="6">
    <source>
        <dbReference type="ARBA" id="ARBA00023235"/>
    </source>
</evidence>
<evidence type="ECO:0000256" key="4">
    <source>
        <dbReference type="ARBA" id="ARBA00022723"/>
    </source>
</evidence>
<dbReference type="InterPro" id="IPR010972">
    <property type="entry name" value="Beta-PGM"/>
</dbReference>
<keyword evidence="6" id="KW-0413">Isomerase</keyword>
<evidence type="ECO:0000256" key="5">
    <source>
        <dbReference type="ARBA" id="ARBA00022842"/>
    </source>
</evidence>
<dbReference type="PANTHER" id="PTHR46193">
    <property type="entry name" value="6-PHOSPHOGLUCONATE PHOSPHATASE"/>
    <property type="match status" value="1"/>
</dbReference>
<dbReference type="InterPro" id="IPR023214">
    <property type="entry name" value="HAD_sf"/>
</dbReference>
<reference evidence="11 12" key="1">
    <citation type="journal article" date="2019" name="Int. J. Syst. Evol. Microbiol.">
        <title>The Global Catalogue of Microorganisms (GCM) 10K type strain sequencing project: providing services to taxonomists for standard genome sequencing and annotation.</title>
        <authorList>
            <consortium name="The Broad Institute Genomics Platform"/>
            <consortium name="The Broad Institute Genome Sequencing Center for Infectious Disease"/>
            <person name="Wu L."/>
            <person name="Ma J."/>
        </authorList>
    </citation>
    <scope>NUCLEOTIDE SEQUENCE [LARGE SCALE GENOMIC DNA]</scope>
    <source>
        <strain evidence="11 12">JCM 13378</strain>
    </source>
</reference>
<dbReference type="SFLD" id="SFLDG01129">
    <property type="entry name" value="C1.5:_HAD__Beta-PGM__Phosphata"/>
    <property type="match status" value="1"/>
</dbReference>
<dbReference type="RefSeq" id="WP_343844426.1">
    <property type="nucleotide sequence ID" value="NZ_BAAAEI010000008.1"/>
</dbReference>
<dbReference type="Pfam" id="PF00702">
    <property type="entry name" value="Hydrolase"/>
    <property type="match status" value="1"/>
</dbReference>
<dbReference type="InterPro" id="IPR023198">
    <property type="entry name" value="PGP-like_dom2"/>
</dbReference>
<dbReference type="NCBIfam" id="TIGR01990">
    <property type="entry name" value="bPGM"/>
    <property type="match status" value="1"/>
</dbReference>
<dbReference type="Proteomes" id="UP001501757">
    <property type="component" value="Unassembled WGS sequence"/>
</dbReference>
<evidence type="ECO:0000256" key="8">
    <source>
        <dbReference type="ARBA" id="ARBA00044926"/>
    </source>
</evidence>
<evidence type="ECO:0000256" key="2">
    <source>
        <dbReference type="ARBA" id="ARBA00006171"/>
    </source>
</evidence>
<dbReference type="InterPro" id="IPR051600">
    <property type="entry name" value="Beta-PGM-like"/>
</dbReference>
<evidence type="ECO:0000256" key="9">
    <source>
        <dbReference type="ARBA" id="ARBA00044968"/>
    </source>
</evidence>
<keyword evidence="4" id="KW-0479">Metal-binding</keyword>
<name>A0ABN0X468_9ALTE</name>
<comment type="similarity">
    <text evidence="2">Belongs to the HAD-like hydrolase superfamily. CbbY/CbbZ/Gph/YieH family.</text>
</comment>
<gene>
    <name evidence="11" type="primary">pgmB</name>
    <name evidence="11" type="ORF">GCM10009092_18790</name>
</gene>
<keyword evidence="3" id="KW-0597">Phosphoprotein</keyword>
<dbReference type="EC" id="5.4.2.6" evidence="9"/>
<dbReference type="Gene3D" id="3.40.50.1000">
    <property type="entry name" value="HAD superfamily/HAD-like"/>
    <property type="match status" value="1"/>
</dbReference>
<comment type="caution">
    <text evidence="11">The sequence shown here is derived from an EMBL/GenBank/DDBJ whole genome shotgun (WGS) entry which is preliminary data.</text>
</comment>
<sequence length="223" mass="23927">MSIKAVIFDLDGVLTDTAEYHFQAWSALAHKLGVPFDRQDNEQLKGVDRMGSLQFILDKGGLQLPSDEKDMLAKAKNTHYQQLIENISDADLFEGVHPLFNRLKQAGIAIGLASASKNAAMVLNKLGISAAFDYVADAAAIRQGKPHPEIFLTVAKALGIPAQHCVGVEDSLAGLQSILDAGMYAVGIGEKQLLTDANLVYAQIGQLDLDEVLMLGRKAPTTG</sequence>
<protein>
    <recommendedName>
        <fullName evidence="10">Beta-phosphoglucomutase</fullName>
        <ecNumber evidence="9">5.4.2.6</ecNumber>
    </recommendedName>
</protein>
<dbReference type="EMBL" id="BAAAEI010000008">
    <property type="protein sequence ID" value="GAA0354735.1"/>
    <property type="molecule type" value="Genomic_DNA"/>
</dbReference>
<dbReference type="Gene3D" id="1.10.150.240">
    <property type="entry name" value="Putative phosphatase, domain 2"/>
    <property type="match status" value="1"/>
</dbReference>
<evidence type="ECO:0000313" key="11">
    <source>
        <dbReference type="EMBL" id="GAA0354735.1"/>
    </source>
</evidence>
<dbReference type="SFLD" id="SFLDG01135">
    <property type="entry name" value="C1.5.6:_HAD__Beta-PGM__Phospha"/>
    <property type="match status" value="1"/>
</dbReference>
<dbReference type="InterPro" id="IPR010976">
    <property type="entry name" value="B-phosphoglucomutase_hydrolase"/>
</dbReference>
<evidence type="ECO:0000256" key="1">
    <source>
        <dbReference type="ARBA" id="ARBA00001946"/>
    </source>
</evidence>
<keyword evidence="7" id="KW-0119">Carbohydrate metabolism</keyword>
<keyword evidence="12" id="KW-1185">Reference proteome</keyword>
<dbReference type="NCBIfam" id="TIGR02009">
    <property type="entry name" value="PGMB-YQAB-SF"/>
    <property type="match status" value="1"/>
</dbReference>
<accession>A0ABN0X468</accession>
<comment type="catalytic activity">
    <reaction evidence="8">
        <text>beta-D-glucose 1-phosphate = beta-D-glucose 6-phosphate</text>
        <dbReference type="Rhea" id="RHEA:20113"/>
        <dbReference type="ChEBI" id="CHEBI:57684"/>
        <dbReference type="ChEBI" id="CHEBI:58247"/>
        <dbReference type="EC" id="5.4.2.6"/>
    </reaction>
</comment>
<evidence type="ECO:0000256" key="10">
    <source>
        <dbReference type="ARBA" id="ARBA00044991"/>
    </source>
</evidence>
<dbReference type="SUPFAM" id="SSF56784">
    <property type="entry name" value="HAD-like"/>
    <property type="match status" value="1"/>
</dbReference>
<dbReference type="NCBIfam" id="TIGR01509">
    <property type="entry name" value="HAD-SF-IA-v3"/>
    <property type="match status" value="1"/>
</dbReference>
<evidence type="ECO:0000313" key="12">
    <source>
        <dbReference type="Proteomes" id="UP001501757"/>
    </source>
</evidence>
<dbReference type="InterPro" id="IPR036412">
    <property type="entry name" value="HAD-like_sf"/>
</dbReference>
<proteinExistence type="inferred from homology"/>
<dbReference type="InterPro" id="IPR006439">
    <property type="entry name" value="HAD-SF_hydro_IA"/>
</dbReference>
<evidence type="ECO:0000256" key="7">
    <source>
        <dbReference type="ARBA" id="ARBA00023277"/>
    </source>
</evidence>
<dbReference type="SFLD" id="SFLDS00003">
    <property type="entry name" value="Haloacid_Dehalogenase"/>
    <property type="match status" value="1"/>
</dbReference>
<keyword evidence="5" id="KW-0460">Magnesium</keyword>
<dbReference type="CDD" id="cd02598">
    <property type="entry name" value="HAD_BPGM"/>
    <property type="match status" value="1"/>
</dbReference>
<organism evidence="11 12">
    <name type="scientific">Bowmanella denitrificans</name>
    <dbReference type="NCBI Taxonomy" id="366582"/>
    <lineage>
        <taxon>Bacteria</taxon>
        <taxon>Pseudomonadati</taxon>
        <taxon>Pseudomonadota</taxon>
        <taxon>Gammaproteobacteria</taxon>
        <taxon>Alteromonadales</taxon>
        <taxon>Alteromonadaceae</taxon>
        <taxon>Bowmanella</taxon>
    </lineage>
</organism>
<evidence type="ECO:0000256" key="3">
    <source>
        <dbReference type="ARBA" id="ARBA00022553"/>
    </source>
</evidence>